<dbReference type="InterPro" id="IPR001638">
    <property type="entry name" value="Solute-binding_3/MltF_N"/>
</dbReference>
<evidence type="ECO:0000256" key="2">
    <source>
        <dbReference type="SAM" id="SignalP"/>
    </source>
</evidence>
<dbReference type="SMART" id="SM00062">
    <property type="entry name" value="PBPb"/>
    <property type="match status" value="1"/>
</dbReference>
<evidence type="ECO:0000313" key="5">
    <source>
        <dbReference type="Proteomes" id="UP000467148"/>
    </source>
</evidence>
<dbReference type="SUPFAM" id="SSF53850">
    <property type="entry name" value="Periplasmic binding protein-like II"/>
    <property type="match status" value="1"/>
</dbReference>
<proteinExistence type="predicted"/>
<protein>
    <submittedName>
        <fullName evidence="4">Cyclohexadienyl dehydratase</fullName>
    </submittedName>
</protein>
<dbReference type="KEGG" id="mhev:MHEL_51460"/>
<dbReference type="Gene3D" id="3.40.190.10">
    <property type="entry name" value="Periplasmic binding protein-like II"/>
    <property type="match status" value="2"/>
</dbReference>
<feature type="domain" description="Solute-binding protein family 3/N-terminal" evidence="3">
    <location>
        <begin position="33"/>
        <end position="258"/>
    </location>
</feature>
<evidence type="ECO:0000259" key="3">
    <source>
        <dbReference type="SMART" id="SM00062"/>
    </source>
</evidence>
<evidence type="ECO:0000256" key="1">
    <source>
        <dbReference type="ARBA" id="ARBA00022729"/>
    </source>
</evidence>
<accession>A0A7I7TDR4</accession>
<keyword evidence="5" id="KW-1185">Reference proteome</keyword>
<dbReference type="PANTHER" id="PTHR35936">
    <property type="entry name" value="MEMBRANE-BOUND LYTIC MUREIN TRANSGLYCOSYLASE F"/>
    <property type="match status" value="1"/>
</dbReference>
<reference evidence="4 5" key="1">
    <citation type="journal article" date="2019" name="Emerg. Microbes Infect.">
        <title>Comprehensive subspecies identification of 175 nontuberculous mycobacteria species based on 7547 genomic profiles.</title>
        <authorList>
            <person name="Matsumoto Y."/>
            <person name="Kinjo T."/>
            <person name="Motooka D."/>
            <person name="Nabeya D."/>
            <person name="Jung N."/>
            <person name="Uechi K."/>
            <person name="Horii T."/>
            <person name="Iida T."/>
            <person name="Fujita J."/>
            <person name="Nakamura S."/>
        </authorList>
    </citation>
    <scope>NUCLEOTIDE SEQUENCE [LARGE SCALE GENOMIC DNA]</scope>
    <source>
        <strain evidence="4 5">JCM 30396</strain>
    </source>
</reference>
<dbReference type="Pfam" id="PF00497">
    <property type="entry name" value="SBP_bac_3"/>
    <property type="match status" value="1"/>
</dbReference>
<dbReference type="EMBL" id="AP022596">
    <property type="protein sequence ID" value="BBY66903.1"/>
    <property type="molecule type" value="Genomic_DNA"/>
</dbReference>
<feature type="chain" id="PRO_5029861118" evidence="2">
    <location>
        <begin position="28"/>
        <end position="264"/>
    </location>
</feature>
<keyword evidence="1 2" id="KW-0732">Signal</keyword>
<dbReference type="AlphaFoldDB" id="A0A7I7TDR4"/>
<name>A0A7I7TDR4_9MYCO</name>
<dbReference type="Proteomes" id="UP000467148">
    <property type="component" value="Chromosome"/>
</dbReference>
<gene>
    <name evidence="4" type="primary">pheC</name>
    <name evidence="4" type="ORF">MHEL_51460</name>
</gene>
<dbReference type="PANTHER" id="PTHR35936:SF19">
    <property type="entry name" value="AMINO-ACID-BINDING PROTEIN YXEM-RELATED"/>
    <property type="match status" value="1"/>
</dbReference>
<feature type="signal peptide" evidence="2">
    <location>
        <begin position="1"/>
        <end position="27"/>
    </location>
</feature>
<evidence type="ECO:0000313" key="4">
    <source>
        <dbReference type="EMBL" id="BBY66903.1"/>
    </source>
</evidence>
<sequence>MWLLGFGALALVAAVAAAGCVAPPAAAGGDQATLKICTTGDYPPLTYRDQATGQYSGVDIEMASDLAAHLGRQPVFVATTWPTLMADLTSPGICDIAVGGITDTPERRRLANVTLPYLSSGKTPVVAAANAGRYSSIEDIDQPGVRVIENSGGTNERFARTNFPAAQITIWADNTTIFDQLAAGNADVMVTDAVEAIYQSSLHPGLVALHPEQPFTSEVKAYLLPNDSPITGLTDSWLAGALRDGTFAGIYQRWLGSPVPEATR</sequence>
<organism evidence="4 5">
    <name type="scientific">Mycolicibacterium helvum</name>
    <dbReference type="NCBI Taxonomy" id="1534349"/>
    <lineage>
        <taxon>Bacteria</taxon>
        <taxon>Bacillati</taxon>
        <taxon>Actinomycetota</taxon>
        <taxon>Actinomycetes</taxon>
        <taxon>Mycobacteriales</taxon>
        <taxon>Mycobacteriaceae</taxon>
        <taxon>Mycolicibacterium</taxon>
    </lineage>
</organism>